<feature type="transmembrane region" description="Helical" evidence="7">
    <location>
        <begin position="128"/>
        <end position="154"/>
    </location>
</feature>
<evidence type="ECO:0000256" key="3">
    <source>
        <dbReference type="ARBA" id="ARBA00022475"/>
    </source>
</evidence>
<evidence type="ECO:0000256" key="4">
    <source>
        <dbReference type="ARBA" id="ARBA00022692"/>
    </source>
</evidence>
<comment type="similarity">
    <text evidence="7">Belongs to the binding-protein-dependent transport system permease family.</text>
</comment>
<dbReference type="InterPro" id="IPR000515">
    <property type="entry name" value="MetI-like"/>
</dbReference>
<feature type="transmembrane region" description="Helical" evidence="7">
    <location>
        <begin position="242"/>
        <end position="268"/>
    </location>
</feature>
<dbReference type="PROSITE" id="PS50928">
    <property type="entry name" value="ABC_TM1"/>
    <property type="match status" value="1"/>
</dbReference>
<name>A0ABS5TMV5_9ACTN</name>
<evidence type="ECO:0000259" key="8">
    <source>
        <dbReference type="PROSITE" id="PS50928"/>
    </source>
</evidence>
<dbReference type="Pfam" id="PF00528">
    <property type="entry name" value="BPD_transp_1"/>
    <property type="match status" value="1"/>
</dbReference>
<dbReference type="EMBL" id="JAHBAY010000012">
    <property type="protein sequence ID" value="MBT0772427.1"/>
    <property type="molecule type" value="Genomic_DNA"/>
</dbReference>
<accession>A0ABS5TMV5</accession>
<reference evidence="9 10" key="1">
    <citation type="submission" date="2021-05" db="EMBL/GenBank/DDBJ databases">
        <title>Kineosporia and Streptomyces sp. nov. two new marine actinobacteria isolated from Coral.</title>
        <authorList>
            <person name="Buangrab K."/>
            <person name="Sutthacheep M."/>
            <person name="Yeemin T."/>
            <person name="Harunari E."/>
            <person name="Igarashi Y."/>
            <person name="Kanchanasin P."/>
            <person name="Tanasupawat S."/>
            <person name="Phongsopitanun W."/>
        </authorList>
    </citation>
    <scope>NUCLEOTIDE SEQUENCE [LARGE SCALE GENOMIC DNA]</scope>
    <source>
        <strain evidence="9 10">J2-2</strain>
    </source>
</reference>
<keyword evidence="4 7" id="KW-0812">Transmembrane</keyword>
<evidence type="ECO:0000256" key="6">
    <source>
        <dbReference type="ARBA" id="ARBA00023136"/>
    </source>
</evidence>
<dbReference type="PANTHER" id="PTHR43386">
    <property type="entry name" value="OLIGOPEPTIDE TRANSPORT SYSTEM PERMEASE PROTEIN APPC"/>
    <property type="match status" value="1"/>
</dbReference>
<dbReference type="CDD" id="cd06261">
    <property type="entry name" value="TM_PBP2"/>
    <property type="match status" value="1"/>
</dbReference>
<evidence type="ECO:0000313" key="10">
    <source>
        <dbReference type="Proteomes" id="UP001197247"/>
    </source>
</evidence>
<dbReference type="InterPro" id="IPR035906">
    <property type="entry name" value="MetI-like_sf"/>
</dbReference>
<dbReference type="PANTHER" id="PTHR43386:SF1">
    <property type="entry name" value="D,D-DIPEPTIDE TRANSPORT SYSTEM PERMEASE PROTEIN DDPC-RELATED"/>
    <property type="match status" value="1"/>
</dbReference>
<gene>
    <name evidence="9" type="ORF">KIH74_26010</name>
</gene>
<proteinExistence type="inferred from homology"/>
<keyword evidence="5 7" id="KW-1133">Transmembrane helix</keyword>
<evidence type="ECO:0000256" key="7">
    <source>
        <dbReference type="RuleBase" id="RU363032"/>
    </source>
</evidence>
<evidence type="ECO:0000256" key="2">
    <source>
        <dbReference type="ARBA" id="ARBA00022448"/>
    </source>
</evidence>
<dbReference type="RefSeq" id="WP_214158928.1">
    <property type="nucleotide sequence ID" value="NZ_JAHBAY010000012.1"/>
</dbReference>
<feature type="transmembrane region" description="Helical" evidence="7">
    <location>
        <begin position="20"/>
        <end position="40"/>
    </location>
</feature>
<evidence type="ECO:0000313" key="9">
    <source>
        <dbReference type="EMBL" id="MBT0772427.1"/>
    </source>
</evidence>
<keyword evidence="10" id="KW-1185">Reference proteome</keyword>
<protein>
    <submittedName>
        <fullName evidence="9">ABC transporter permease</fullName>
    </submittedName>
</protein>
<comment type="caution">
    <text evidence="9">The sequence shown here is derived from an EMBL/GenBank/DDBJ whole genome shotgun (WGS) entry which is preliminary data.</text>
</comment>
<keyword evidence="6 7" id="KW-0472">Membrane</keyword>
<dbReference type="InterPro" id="IPR050366">
    <property type="entry name" value="BP-dependent_transpt_permease"/>
</dbReference>
<feature type="transmembrane region" description="Helical" evidence="7">
    <location>
        <begin position="196"/>
        <end position="222"/>
    </location>
</feature>
<feature type="transmembrane region" description="Helical" evidence="7">
    <location>
        <begin position="82"/>
        <end position="108"/>
    </location>
</feature>
<keyword evidence="3" id="KW-1003">Cell membrane</keyword>
<sequence length="281" mass="28831">MSSLPQLLKHRRIATNWLSAASWLVLLFFVLVALAGPVLVGADPMRQSNSALLPAGSSGHLLGTDDLGRDELARLVHGARPLLLVAVLATLLATLIGTLLGLVAGYLGGLADQVVMRTVDLALAFPSILLIILLVAGAGAGTGTLVIGIGISLAPGLARLARALAAREAARDYVLASKLGGSRGPRIMLREILPNIAGPMMAQVIMTLSVAAGFAAGLSYLGLGIPASTPDWGNMVQAGQEFILTTPALTVLPAAATLIFVVACNFAGDDLRDALDPRGLT</sequence>
<dbReference type="SUPFAM" id="SSF161098">
    <property type="entry name" value="MetI-like"/>
    <property type="match status" value="1"/>
</dbReference>
<keyword evidence="2 7" id="KW-0813">Transport</keyword>
<evidence type="ECO:0000256" key="1">
    <source>
        <dbReference type="ARBA" id="ARBA00004651"/>
    </source>
</evidence>
<feature type="domain" description="ABC transmembrane type-1" evidence="8">
    <location>
        <begin position="79"/>
        <end position="268"/>
    </location>
</feature>
<comment type="subcellular location">
    <subcellularLocation>
        <location evidence="1 7">Cell membrane</location>
        <topology evidence="1 7">Multi-pass membrane protein</topology>
    </subcellularLocation>
</comment>
<dbReference type="Gene3D" id="1.10.3720.10">
    <property type="entry name" value="MetI-like"/>
    <property type="match status" value="1"/>
</dbReference>
<dbReference type="Proteomes" id="UP001197247">
    <property type="component" value="Unassembled WGS sequence"/>
</dbReference>
<evidence type="ECO:0000256" key="5">
    <source>
        <dbReference type="ARBA" id="ARBA00022989"/>
    </source>
</evidence>
<organism evidence="9 10">
    <name type="scientific">Kineosporia corallincola</name>
    <dbReference type="NCBI Taxonomy" id="2835133"/>
    <lineage>
        <taxon>Bacteria</taxon>
        <taxon>Bacillati</taxon>
        <taxon>Actinomycetota</taxon>
        <taxon>Actinomycetes</taxon>
        <taxon>Kineosporiales</taxon>
        <taxon>Kineosporiaceae</taxon>
        <taxon>Kineosporia</taxon>
    </lineage>
</organism>